<dbReference type="Pfam" id="PF03208">
    <property type="entry name" value="PRA1"/>
    <property type="match status" value="1"/>
</dbReference>
<dbReference type="PANTHER" id="PTHR19317">
    <property type="entry name" value="PRENYLATED RAB ACCEPTOR 1-RELATED"/>
    <property type="match status" value="1"/>
</dbReference>
<evidence type="ECO:0000256" key="5">
    <source>
        <dbReference type="ARBA" id="ARBA00022989"/>
    </source>
</evidence>
<evidence type="ECO:0000256" key="4">
    <source>
        <dbReference type="ARBA" id="ARBA00022692"/>
    </source>
</evidence>
<feature type="transmembrane region" description="Helical" evidence="7">
    <location>
        <begin position="135"/>
        <end position="155"/>
    </location>
</feature>
<sequence length="214" mass="23509">MSLKSPAGYGTIPSSSTTTTTKPPQPNPNATTASLTFVSRATARTQAVMATRRPWGELLKISGFSRPYSYGEAMSRVKFNLNYFRINYAMVFLAILFLSLLWHPVSMIVFIVIFVAWFFLYFSRENPIVIFNKTLDDRVVSLVLGLVTVLALVFTHVGLNVLVSLIIGVVVVGLHAAFRGTEDLFLDEETAAEGGLLSVVGGQPLRPTVGYTRI</sequence>
<feature type="transmembrane region" description="Helical" evidence="7">
    <location>
        <begin position="83"/>
        <end position="101"/>
    </location>
</feature>
<keyword evidence="4 7" id="KW-0812">Transmembrane</keyword>
<accession>A0A2P2IY38</accession>
<evidence type="ECO:0000256" key="7">
    <source>
        <dbReference type="RuleBase" id="RU363107"/>
    </source>
</evidence>
<keyword evidence="5 7" id="KW-1133">Transmembrane helix</keyword>
<name>A0A2P2IY38_RHIMU</name>
<keyword evidence="6 7" id="KW-0472">Membrane</keyword>
<evidence type="ECO:0000256" key="1">
    <source>
        <dbReference type="ARBA" id="ARBA00002501"/>
    </source>
</evidence>
<evidence type="ECO:0000313" key="9">
    <source>
        <dbReference type="EMBL" id="MBW86115.1"/>
    </source>
</evidence>
<feature type="region of interest" description="Disordered" evidence="8">
    <location>
        <begin position="1"/>
        <end position="29"/>
    </location>
</feature>
<dbReference type="AlphaFoldDB" id="A0A2P2IY38"/>
<dbReference type="GO" id="GO:0016020">
    <property type="term" value="C:membrane"/>
    <property type="evidence" value="ECO:0007669"/>
    <property type="project" value="UniProtKB-SubCell"/>
</dbReference>
<comment type="similarity">
    <text evidence="3 7">Belongs to the PRA1 family.</text>
</comment>
<feature type="transmembrane region" description="Helical" evidence="7">
    <location>
        <begin position="107"/>
        <end position="123"/>
    </location>
</feature>
<dbReference type="EMBL" id="GGEC01005632">
    <property type="protein sequence ID" value="MBW86115.1"/>
    <property type="molecule type" value="Transcribed_RNA"/>
</dbReference>
<comment type="function">
    <text evidence="1 7">May be involved in both secretory and endocytic intracellular trafficking in the endosomal/prevacuolar compartments.</text>
</comment>
<comment type="subcellular location">
    <subcellularLocation>
        <location evidence="2">Endomembrane system</location>
        <topology evidence="2">Multi-pass membrane protein</topology>
    </subcellularLocation>
    <subcellularLocation>
        <location evidence="7">Membrane</location>
        <topology evidence="7">Multi-pass membrane protein</topology>
    </subcellularLocation>
</comment>
<organism evidence="9">
    <name type="scientific">Rhizophora mucronata</name>
    <name type="common">Asiatic mangrove</name>
    <dbReference type="NCBI Taxonomy" id="61149"/>
    <lineage>
        <taxon>Eukaryota</taxon>
        <taxon>Viridiplantae</taxon>
        <taxon>Streptophyta</taxon>
        <taxon>Embryophyta</taxon>
        <taxon>Tracheophyta</taxon>
        <taxon>Spermatophyta</taxon>
        <taxon>Magnoliopsida</taxon>
        <taxon>eudicotyledons</taxon>
        <taxon>Gunneridae</taxon>
        <taxon>Pentapetalae</taxon>
        <taxon>rosids</taxon>
        <taxon>fabids</taxon>
        <taxon>Malpighiales</taxon>
        <taxon>Rhizophoraceae</taxon>
        <taxon>Rhizophora</taxon>
    </lineage>
</organism>
<feature type="compositionally biased region" description="Low complexity" evidence="8">
    <location>
        <begin position="11"/>
        <end position="29"/>
    </location>
</feature>
<dbReference type="GO" id="GO:0016192">
    <property type="term" value="P:vesicle-mediated transport"/>
    <property type="evidence" value="ECO:0007669"/>
    <property type="project" value="TreeGrafter"/>
</dbReference>
<dbReference type="PANTHER" id="PTHR19317:SF16">
    <property type="entry name" value="PRA1 FAMILY PROTEIN E"/>
    <property type="match status" value="1"/>
</dbReference>
<proteinExistence type="inferred from homology"/>
<keyword evidence="7" id="KW-0813">Transport</keyword>
<evidence type="ECO:0000256" key="6">
    <source>
        <dbReference type="ARBA" id="ARBA00023136"/>
    </source>
</evidence>
<dbReference type="InterPro" id="IPR004895">
    <property type="entry name" value="Prenylated_rab_accept_PRA1"/>
</dbReference>
<dbReference type="GO" id="GO:0005783">
    <property type="term" value="C:endoplasmic reticulum"/>
    <property type="evidence" value="ECO:0007669"/>
    <property type="project" value="TreeGrafter"/>
</dbReference>
<evidence type="ECO:0000256" key="2">
    <source>
        <dbReference type="ARBA" id="ARBA00004127"/>
    </source>
</evidence>
<evidence type="ECO:0000256" key="8">
    <source>
        <dbReference type="SAM" id="MobiDB-lite"/>
    </source>
</evidence>
<evidence type="ECO:0000256" key="3">
    <source>
        <dbReference type="ARBA" id="ARBA00006483"/>
    </source>
</evidence>
<reference evidence="9" key="1">
    <citation type="submission" date="2018-02" db="EMBL/GenBank/DDBJ databases">
        <title>Rhizophora mucronata_Transcriptome.</title>
        <authorList>
            <person name="Meera S.P."/>
            <person name="Sreeshan A."/>
            <person name="Augustine A."/>
        </authorList>
    </citation>
    <scope>NUCLEOTIDE SEQUENCE</scope>
    <source>
        <tissue evidence="9">Leaf</tissue>
    </source>
</reference>
<dbReference type="GO" id="GO:0005794">
    <property type="term" value="C:Golgi apparatus"/>
    <property type="evidence" value="ECO:0007669"/>
    <property type="project" value="TreeGrafter"/>
</dbReference>
<protein>
    <recommendedName>
        <fullName evidence="7">PRA1 family protein</fullName>
    </recommendedName>
</protein>